<feature type="transmembrane region" description="Helical" evidence="6">
    <location>
        <begin position="74"/>
        <end position="96"/>
    </location>
</feature>
<feature type="transmembrane region" description="Helical" evidence="6">
    <location>
        <begin position="207"/>
        <end position="229"/>
    </location>
</feature>
<evidence type="ECO:0000256" key="3">
    <source>
        <dbReference type="ARBA" id="ARBA00022989"/>
    </source>
</evidence>
<name>A0A8X7UH90_BRACI</name>
<comment type="subcellular location">
    <subcellularLocation>
        <location evidence="1">Membrane</location>
        <topology evidence="1">Multi-pass membrane protein</topology>
    </subcellularLocation>
</comment>
<dbReference type="Pfam" id="PF03798">
    <property type="entry name" value="TRAM_LAG1_CLN8"/>
    <property type="match status" value="1"/>
</dbReference>
<feature type="domain" description="TLC" evidence="7">
    <location>
        <begin position="68"/>
        <end position="279"/>
    </location>
</feature>
<evidence type="ECO:0000256" key="5">
    <source>
        <dbReference type="PROSITE-ProRule" id="PRU00205"/>
    </source>
</evidence>
<feature type="transmembrane region" description="Helical" evidence="6">
    <location>
        <begin position="249"/>
        <end position="268"/>
    </location>
</feature>
<sequence>MKTNFSFTADDDAASVSSKQLVLLASICSGILMCKLVYDFAAYISPLRFNAAYPNLTAKLEWNGTTGFDHLTSLTLGFSTFHAVFVSVASIYLLVISDQFDENVHGDSVVNSTTSLSEAVMGISLGYFIADLTMIFWHFPTLGGIEYVFHHCLSMFSIILSVTSGQAQFYIFIVLLSEATTPFVNLRWRRVNDRYLDTSGQKCSKAYTLNGIALFLGWLVARILVYIYYFVHMYFHFHQVVKQVFPLGFYSLLTVAPVLSVMNLLWFWKITKGLIKTISKARHRE</sequence>
<dbReference type="GO" id="GO:0005783">
    <property type="term" value="C:endoplasmic reticulum"/>
    <property type="evidence" value="ECO:0007669"/>
    <property type="project" value="TreeGrafter"/>
</dbReference>
<accession>A0A8X7UH90</accession>
<organism evidence="8 9">
    <name type="scientific">Brassica carinata</name>
    <name type="common">Ethiopian mustard</name>
    <name type="synonym">Abyssinian cabbage</name>
    <dbReference type="NCBI Taxonomy" id="52824"/>
    <lineage>
        <taxon>Eukaryota</taxon>
        <taxon>Viridiplantae</taxon>
        <taxon>Streptophyta</taxon>
        <taxon>Embryophyta</taxon>
        <taxon>Tracheophyta</taxon>
        <taxon>Spermatophyta</taxon>
        <taxon>Magnoliopsida</taxon>
        <taxon>eudicotyledons</taxon>
        <taxon>Gunneridae</taxon>
        <taxon>Pentapetalae</taxon>
        <taxon>rosids</taxon>
        <taxon>malvids</taxon>
        <taxon>Brassicales</taxon>
        <taxon>Brassicaceae</taxon>
        <taxon>Brassiceae</taxon>
        <taxon>Brassica</taxon>
    </lineage>
</organism>
<feature type="transmembrane region" description="Helical" evidence="6">
    <location>
        <begin position="116"/>
        <end position="137"/>
    </location>
</feature>
<evidence type="ECO:0000313" key="9">
    <source>
        <dbReference type="Proteomes" id="UP000886595"/>
    </source>
</evidence>
<evidence type="ECO:0000256" key="1">
    <source>
        <dbReference type="ARBA" id="ARBA00004141"/>
    </source>
</evidence>
<reference evidence="8 9" key="1">
    <citation type="submission" date="2020-02" db="EMBL/GenBank/DDBJ databases">
        <authorList>
            <person name="Ma Q."/>
            <person name="Huang Y."/>
            <person name="Song X."/>
            <person name="Pei D."/>
        </authorList>
    </citation>
    <scope>NUCLEOTIDE SEQUENCE [LARGE SCALE GENOMIC DNA]</scope>
    <source>
        <strain evidence="8">Sxm20200214</strain>
        <tissue evidence="8">Leaf</tissue>
    </source>
</reference>
<dbReference type="EMBL" id="JAAMPC010000012">
    <property type="protein sequence ID" value="KAG2275946.1"/>
    <property type="molecule type" value="Genomic_DNA"/>
</dbReference>
<dbReference type="AlphaFoldDB" id="A0A8X7UH90"/>
<keyword evidence="2 5" id="KW-0812">Transmembrane</keyword>
<comment type="caution">
    <text evidence="8">The sequence shown here is derived from an EMBL/GenBank/DDBJ whole genome shotgun (WGS) entry which is preliminary data.</text>
</comment>
<evidence type="ECO:0000313" key="8">
    <source>
        <dbReference type="EMBL" id="KAG2275946.1"/>
    </source>
</evidence>
<keyword evidence="4 5" id="KW-0472">Membrane</keyword>
<protein>
    <recommendedName>
        <fullName evidence="7">TLC domain-containing protein</fullName>
    </recommendedName>
</protein>
<dbReference type="GO" id="GO:0055088">
    <property type="term" value="P:lipid homeostasis"/>
    <property type="evidence" value="ECO:0007669"/>
    <property type="project" value="TreeGrafter"/>
</dbReference>
<evidence type="ECO:0000256" key="6">
    <source>
        <dbReference type="SAM" id="Phobius"/>
    </source>
</evidence>
<dbReference type="OrthoDB" id="10266980at2759"/>
<keyword evidence="3 6" id="KW-1133">Transmembrane helix</keyword>
<proteinExistence type="predicted"/>
<dbReference type="PROSITE" id="PS50922">
    <property type="entry name" value="TLC"/>
    <property type="match status" value="1"/>
</dbReference>
<dbReference type="InterPro" id="IPR006634">
    <property type="entry name" value="TLC-dom"/>
</dbReference>
<gene>
    <name evidence="8" type="ORF">Bca52824_058501</name>
</gene>
<evidence type="ECO:0000256" key="4">
    <source>
        <dbReference type="ARBA" id="ARBA00023136"/>
    </source>
</evidence>
<dbReference type="InterPro" id="IPR050846">
    <property type="entry name" value="TLCD"/>
</dbReference>
<dbReference type="SMART" id="SM00724">
    <property type="entry name" value="TLC"/>
    <property type="match status" value="1"/>
</dbReference>
<dbReference type="PANTHER" id="PTHR13439:SF0">
    <property type="entry name" value="TOPOISOMERASE I DAMAGE AFFECTED PROTEIN 4"/>
    <property type="match status" value="1"/>
</dbReference>
<dbReference type="PANTHER" id="PTHR13439">
    <property type="entry name" value="CT120 PROTEIN"/>
    <property type="match status" value="1"/>
</dbReference>
<dbReference type="Proteomes" id="UP000886595">
    <property type="component" value="Unassembled WGS sequence"/>
</dbReference>
<feature type="transmembrane region" description="Helical" evidence="6">
    <location>
        <begin position="169"/>
        <end position="186"/>
    </location>
</feature>
<dbReference type="GO" id="GO:0016020">
    <property type="term" value="C:membrane"/>
    <property type="evidence" value="ECO:0007669"/>
    <property type="project" value="UniProtKB-SubCell"/>
</dbReference>
<evidence type="ECO:0000256" key="2">
    <source>
        <dbReference type="ARBA" id="ARBA00022692"/>
    </source>
</evidence>
<keyword evidence="9" id="KW-1185">Reference proteome</keyword>
<evidence type="ECO:0000259" key="7">
    <source>
        <dbReference type="PROSITE" id="PS50922"/>
    </source>
</evidence>
<feature type="transmembrane region" description="Helical" evidence="6">
    <location>
        <begin position="20"/>
        <end position="38"/>
    </location>
</feature>